<accession>A0A397THV1</accession>
<evidence type="ECO:0000313" key="3">
    <source>
        <dbReference type="Proteomes" id="UP000265703"/>
    </source>
</evidence>
<gene>
    <name evidence="2" type="ORF">C1645_759959</name>
</gene>
<protein>
    <submittedName>
        <fullName evidence="2">Uncharacterized protein</fullName>
    </submittedName>
</protein>
<name>A0A397THV1_9GLOM</name>
<dbReference type="EMBL" id="QKYT01000080">
    <property type="protein sequence ID" value="RIA94444.1"/>
    <property type="molecule type" value="Genomic_DNA"/>
</dbReference>
<dbReference type="OrthoDB" id="2313105at2759"/>
<dbReference type="STRING" id="658196.A0A397THV1"/>
<dbReference type="Proteomes" id="UP000265703">
    <property type="component" value="Unassembled WGS sequence"/>
</dbReference>
<dbReference type="AlphaFoldDB" id="A0A397THV1"/>
<evidence type="ECO:0000256" key="1">
    <source>
        <dbReference type="SAM" id="MobiDB-lite"/>
    </source>
</evidence>
<keyword evidence="3" id="KW-1185">Reference proteome</keyword>
<sequence length="429" mass="49244">MEINPFSHNETRLLVINNEIVQITFKLHNESDNSYIENNDLQDEIKRVIIAFVKFMDEDHIVDGEGYYLLCKKSIWNFGKNYVFYRNDQVIPPHQYKYNFELEFANQIIDRNFSHDRGKNKSITDRNKKNNYILREVSLDDNFGTPKSSNNAINQEMIQRMSSRANISPLENWNMRQGVTATEFNLPFDNRQSMSRFSETTPTAIWANRQRSMDNAYITPFDNQRQVQKPVDSAYATLFNYRGPIQRSAKNAYMTPIDDRGQKFATFTRTSSFTNREYPESIQQSNKNLLESQKTLNNVSGTSRNPILVGETFEQTSRASSIGLSQESFIGGNWPSLETTLSLDSGSQKVSGISKSQFHTPTRQISSGTDDPSINAFGDGEEPSMQNAADDRLLNERDNIRETNGNTENNDILSLLSPLNFIRRVFSMV</sequence>
<comment type="caution">
    <text evidence="2">The sequence shown here is derived from an EMBL/GenBank/DDBJ whole genome shotgun (WGS) entry which is preliminary data.</text>
</comment>
<feature type="region of interest" description="Disordered" evidence="1">
    <location>
        <begin position="352"/>
        <end position="372"/>
    </location>
</feature>
<proteinExistence type="predicted"/>
<reference evidence="2 3" key="1">
    <citation type="submission" date="2018-06" db="EMBL/GenBank/DDBJ databases">
        <title>Comparative genomics reveals the genomic features of Rhizophagus irregularis, R. cerebriforme, R. diaphanum and Gigaspora rosea, and their symbiotic lifestyle signature.</title>
        <authorList>
            <person name="Morin E."/>
            <person name="San Clemente H."/>
            <person name="Chen E.C.H."/>
            <person name="De La Providencia I."/>
            <person name="Hainaut M."/>
            <person name="Kuo A."/>
            <person name="Kohler A."/>
            <person name="Murat C."/>
            <person name="Tang N."/>
            <person name="Roy S."/>
            <person name="Loubradou J."/>
            <person name="Henrissat B."/>
            <person name="Grigoriev I.V."/>
            <person name="Corradi N."/>
            <person name="Roux C."/>
            <person name="Martin F.M."/>
        </authorList>
    </citation>
    <scope>NUCLEOTIDE SEQUENCE [LARGE SCALE GENOMIC DNA]</scope>
    <source>
        <strain evidence="2 3">DAOM 227022</strain>
    </source>
</reference>
<evidence type="ECO:0000313" key="2">
    <source>
        <dbReference type="EMBL" id="RIA94444.1"/>
    </source>
</evidence>
<organism evidence="2 3">
    <name type="scientific">Glomus cerebriforme</name>
    <dbReference type="NCBI Taxonomy" id="658196"/>
    <lineage>
        <taxon>Eukaryota</taxon>
        <taxon>Fungi</taxon>
        <taxon>Fungi incertae sedis</taxon>
        <taxon>Mucoromycota</taxon>
        <taxon>Glomeromycotina</taxon>
        <taxon>Glomeromycetes</taxon>
        <taxon>Glomerales</taxon>
        <taxon>Glomeraceae</taxon>
        <taxon>Glomus</taxon>
    </lineage>
</organism>